<accession>A0ABQ1LVF8</accession>
<gene>
    <name evidence="2" type="ORF">GCM10011386_21590</name>
</gene>
<sequence>MSDRTKKIFLAVCIVVPFLLYCFYYYSQMFKNAPFRFSDFESIVLKYGTGDDLVNQFDSSTGRYQYLNVRDSLVIDTVRLRKDDFQYLHGKATQLGFWNLPDDMTSGDARGGQPVPRFYLQYNYKEKSKEITLDADFDGNPKMRDVAKSIVDEVMRVINDARDR</sequence>
<evidence type="ECO:0000256" key="1">
    <source>
        <dbReference type="SAM" id="Phobius"/>
    </source>
</evidence>
<keyword evidence="1" id="KW-0472">Membrane</keyword>
<name>A0ABQ1LVF8_9SPHI</name>
<proteinExistence type="predicted"/>
<reference evidence="3" key="1">
    <citation type="journal article" date="2019" name="Int. J. Syst. Evol. Microbiol.">
        <title>The Global Catalogue of Microorganisms (GCM) 10K type strain sequencing project: providing services to taxonomists for standard genome sequencing and annotation.</title>
        <authorList>
            <consortium name="The Broad Institute Genomics Platform"/>
            <consortium name="The Broad Institute Genome Sequencing Center for Infectious Disease"/>
            <person name="Wu L."/>
            <person name="Ma J."/>
        </authorList>
    </citation>
    <scope>NUCLEOTIDE SEQUENCE [LARGE SCALE GENOMIC DNA]</scope>
    <source>
        <strain evidence="3">CGMCC 1.15342</strain>
    </source>
</reference>
<evidence type="ECO:0008006" key="4">
    <source>
        <dbReference type="Google" id="ProtNLM"/>
    </source>
</evidence>
<keyword evidence="1" id="KW-0812">Transmembrane</keyword>
<keyword evidence="3" id="KW-1185">Reference proteome</keyword>
<organism evidence="2 3">
    <name type="scientific">Parapedobacter defluvii</name>
    <dbReference type="NCBI Taxonomy" id="2045106"/>
    <lineage>
        <taxon>Bacteria</taxon>
        <taxon>Pseudomonadati</taxon>
        <taxon>Bacteroidota</taxon>
        <taxon>Sphingobacteriia</taxon>
        <taxon>Sphingobacteriales</taxon>
        <taxon>Sphingobacteriaceae</taxon>
        <taxon>Parapedobacter</taxon>
    </lineage>
</organism>
<evidence type="ECO:0000313" key="3">
    <source>
        <dbReference type="Proteomes" id="UP000597338"/>
    </source>
</evidence>
<keyword evidence="1" id="KW-1133">Transmembrane helix</keyword>
<dbReference type="Proteomes" id="UP000597338">
    <property type="component" value="Unassembled WGS sequence"/>
</dbReference>
<feature type="transmembrane region" description="Helical" evidence="1">
    <location>
        <begin position="7"/>
        <end position="26"/>
    </location>
</feature>
<comment type="caution">
    <text evidence="2">The sequence shown here is derived from an EMBL/GenBank/DDBJ whole genome shotgun (WGS) entry which is preliminary data.</text>
</comment>
<protein>
    <recommendedName>
        <fullName evidence="4">Lipopolysaccharide-assembly</fullName>
    </recommendedName>
</protein>
<dbReference type="EMBL" id="BMIK01000006">
    <property type="protein sequence ID" value="GGC29244.1"/>
    <property type="molecule type" value="Genomic_DNA"/>
</dbReference>
<evidence type="ECO:0000313" key="2">
    <source>
        <dbReference type="EMBL" id="GGC29244.1"/>
    </source>
</evidence>